<dbReference type="Gene3D" id="3.40.50.300">
    <property type="entry name" value="P-loop containing nucleotide triphosphate hydrolases"/>
    <property type="match status" value="1"/>
</dbReference>
<evidence type="ECO:0000313" key="4">
    <source>
        <dbReference type="EMBL" id="MBM6774275.1"/>
    </source>
</evidence>
<dbReference type="SUPFAM" id="SSF52540">
    <property type="entry name" value="P-loop containing nucleoside triphosphate hydrolases"/>
    <property type="match status" value="1"/>
</dbReference>
<sequence>MAEGDDHAPVLVLSSGRGGTGKTTLAACLAATAARWGLRVCLVDLDLSFGNAYAAFGLSGTPDLALLARAKQGAVPGLLGRLCVAAAPGVSLCGPCARPETAELAAPRAGELIACASRETDLVVVDTSTTYTDAVAQAAQVADRLILVGDGRSDSVASLARLSGLAVRLGVARTRIARLENHVDPRDRVNFALARAEVGLEAARVYRVSEGGGEVRDLVAAGRVLELVEPGYPFADSVATTLAQLLAELGRIPEHDEAQRALKDAGARRHRGIFGLRREAR</sequence>
<dbReference type="PANTHER" id="PTHR43384:SF6">
    <property type="entry name" value="SEPTUM SITE-DETERMINING PROTEIN MIND HOMOLOG, CHLOROPLASTIC"/>
    <property type="match status" value="1"/>
</dbReference>
<evidence type="ECO:0000256" key="1">
    <source>
        <dbReference type="ARBA" id="ARBA00022741"/>
    </source>
</evidence>
<keyword evidence="2" id="KW-0067">ATP-binding</keyword>
<dbReference type="Proteomes" id="UP000712527">
    <property type="component" value="Unassembled WGS sequence"/>
</dbReference>
<keyword evidence="5" id="KW-1185">Reference proteome</keyword>
<evidence type="ECO:0000256" key="2">
    <source>
        <dbReference type="ARBA" id="ARBA00022840"/>
    </source>
</evidence>
<accession>A0ABS2EZZ4</accession>
<evidence type="ECO:0000313" key="5">
    <source>
        <dbReference type="Proteomes" id="UP000712527"/>
    </source>
</evidence>
<proteinExistence type="predicted"/>
<protein>
    <submittedName>
        <fullName evidence="4">P-loop NTPase</fullName>
    </submittedName>
</protein>
<name>A0ABS2EZZ4_9ACTN</name>
<dbReference type="Pfam" id="PF01656">
    <property type="entry name" value="CbiA"/>
    <property type="match status" value="1"/>
</dbReference>
<dbReference type="InterPro" id="IPR002586">
    <property type="entry name" value="CobQ/CobB/MinD/ParA_Nub-bd_dom"/>
</dbReference>
<dbReference type="InterPro" id="IPR027417">
    <property type="entry name" value="P-loop_NTPase"/>
</dbReference>
<dbReference type="RefSeq" id="WP_204792636.1">
    <property type="nucleotide sequence ID" value="NZ_JACSNQ010000002.1"/>
</dbReference>
<reference evidence="4 5" key="1">
    <citation type="journal article" date="2021" name="Sci. Rep.">
        <title>The distribution of antibiotic resistance genes in chicken gut microbiota commensals.</title>
        <authorList>
            <person name="Juricova H."/>
            <person name="Matiasovicova J."/>
            <person name="Kubasova T."/>
            <person name="Cejkova D."/>
            <person name="Rychlik I."/>
        </authorList>
    </citation>
    <scope>NUCLEOTIDE SEQUENCE [LARGE SCALE GENOMIC DNA]</scope>
    <source>
        <strain evidence="4 5">An794</strain>
    </source>
</reference>
<evidence type="ECO:0000259" key="3">
    <source>
        <dbReference type="Pfam" id="PF01656"/>
    </source>
</evidence>
<dbReference type="PANTHER" id="PTHR43384">
    <property type="entry name" value="SEPTUM SITE-DETERMINING PROTEIN MIND HOMOLOG, CHLOROPLASTIC-RELATED"/>
    <property type="match status" value="1"/>
</dbReference>
<dbReference type="EMBL" id="JACSNQ010000002">
    <property type="protein sequence ID" value="MBM6774275.1"/>
    <property type="molecule type" value="Genomic_DNA"/>
</dbReference>
<organism evidence="4 5">
    <name type="scientific">Olsenella profusa</name>
    <dbReference type="NCBI Taxonomy" id="138595"/>
    <lineage>
        <taxon>Bacteria</taxon>
        <taxon>Bacillati</taxon>
        <taxon>Actinomycetota</taxon>
        <taxon>Coriobacteriia</taxon>
        <taxon>Coriobacteriales</taxon>
        <taxon>Atopobiaceae</taxon>
        <taxon>Olsenella</taxon>
    </lineage>
</organism>
<dbReference type="InterPro" id="IPR050625">
    <property type="entry name" value="ParA/MinD_ATPase"/>
</dbReference>
<gene>
    <name evidence="4" type="ORF">H9X80_01740</name>
</gene>
<comment type="caution">
    <text evidence="4">The sequence shown here is derived from an EMBL/GenBank/DDBJ whole genome shotgun (WGS) entry which is preliminary data.</text>
</comment>
<feature type="domain" description="CobQ/CobB/MinD/ParA nucleotide binding" evidence="3">
    <location>
        <begin position="12"/>
        <end position="158"/>
    </location>
</feature>
<keyword evidence="1" id="KW-0547">Nucleotide-binding</keyword>